<feature type="region of interest" description="Disordered" evidence="1">
    <location>
        <begin position="28"/>
        <end position="64"/>
    </location>
</feature>
<evidence type="ECO:0000313" key="3">
    <source>
        <dbReference type="Proteomes" id="UP000187609"/>
    </source>
</evidence>
<sequence>MSAKSRRRMFMFGPVKFRPVMEMNEIKQRQSRRAPTMMFPAVGVTGEDDTAAGDGRRTAVREKEGVKPPLGCRVHFGNIFSRSLNCLLPTGMERV</sequence>
<dbReference type="AlphaFoldDB" id="A0A314LA17"/>
<evidence type="ECO:0000313" key="2">
    <source>
        <dbReference type="EMBL" id="OIT38343.1"/>
    </source>
</evidence>
<keyword evidence="3" id="KW-1185">Reference proteome</keyword>
<organism evidence="2 3">
    <name type="scientific">Nicotiana attenuata</name>
    <name type="common">Coyote tobacco</name>
    <dbReference type="NCBI Taxonomy" id="49451"/>
    <lineage>
        <taxon>Eukaryota</taxon>
        <taxon>Viridiplantae</taxon>
        <taxon>Streptophyta</taxon>
        <taxon>Embryophyta</taxon>
        <taxon>Tracheophyta</taxon>
        <taxon>Spermatophyta</taxon>
        <taxon>Magnoliopsida</taxon>
        <taxon>eudicotyledons</taxon>
        <taxon>Gunneridae</taxon>
        <taxon>Pentapetalae</taxon>
        <taxon>asterids</taxon>
        <taxon>lamiids</taxon>
        <taxon>Solanales</taxon>
        <taxon>Solanaceae</taxon>
        <taxon>Nicotianoideae</taxon>
        <taxon>Nicotianeae</taxon>
        <taxon>Nicotiana</taxon>
    </lineage>
</organism>
<comment type="caution">
    <text evidence="2">The sequence shown here is derived from an EMBL/GenBank/DDBJ whole genome shotgun (WGS) entry which is preliminary data.</text>
</comment>
<dbReference type="Gramene" id="OIT38343">
    <property type="protein sequence ID" value="OIT38343"/>
    <property type="gene ID" value="A4A49_15462"/>
</dbReference>
<reference evidence="2" key="1">
    <citation type="submission" date="2016-11" db="EMBL/GenBank/DDBJ databases">
        <title>The genome of Nicotiana attenuata.</title>
        <authorList>
            <person name="Xu S."/>
            <person name="Brockmoeller T."/>
            <person name="Gaquerel E."/>
            <person name="Navarro A."/>
            <person name="Kuhl H."/>
            <person name="Gase K."/>
            <person name="Ling Z."/>
            <person name="Zhou W."/>
            <person name="Kreitzer C."/>
            <person name="Stanke M."/>
            <person name="Tang H."/>
            <person name="Lyons E."/>
            <person name="Pandey P."/>
            <person name="Pandey S.P."/>
            <person name="Timmermann B."/>
            <person name="Baldwin I.T."/>
        </authorList>
    </citation>
    <scope>NUCLEOTIDE SEQUENCE [LARGE SCALE GENOMIC DNA]</scope>
    <source>
        <strain evidence="2">UT</strain>
    </source>
</reference>
<feature type="compositionally biased region" description="Basic and acidic residues" evidence="1">
    <location>
        <begin position="54"/>
        <end position="64"/>
    </location>
</feature>
<dbReference type="EMBL" id="MJEQ01000215">
    <property type="protein sequence ID" value="OIT38343.1"/>
    <property type="molecule type" value="Genomic_DNA"/>
</dbReference>
<proteinExistence type="predicted"/>
<gene>
    <name evidence="2" type="ORF">A4A49_15462</name>
</gene>
<accession>A0A314LA17</accession>
<dbReference type="PANTHER" id="PTHR34130">
    <property type="entry name" value="OS08G0243800 PROTEIN"/>
    <property type="match status" value="1"/>
</dbReference>
<evidence type="ECO:0000256" key="1">
    <source>
        <dbReference type="SAM" id="MobiDB-lite"/>
    </source>
</evidence>
<name>A0A314LA17_NICAT</name>
<dbReference type="PANTHER" id="PTHR34130:SF13">
    <property type="entry name" value="DUF4005 DOMAIN-CONTAINING PROTEIN"/>
    <property type="match status" value="1"/>
</dbReference>
<dbReference type="Proteomes" id="UP000187609">
    <property type="component" value="Unassembled WGS sequence"/>
</dbReference>
<protein>
    <submittedName>
        <fullName evidence="2">Uncharacterized protein</fullName>
    </submittedName>
</protein>